<dbReference type="RefSeq" id="WP_093368923.1">
    <property type="nucleotide sequence ID" value="NZ_FOQA01000001.1"/>
</dbReference>
<feature type="domain" description="STAS" evidence="1">
    <location>
        <begin position="10"/>
        <end position="100"/>
    </location>
</feature>
<dbReference type="STRING" id="69895.SAMN05192551_101328"/>
<keyword evidence="3" id="KW-1185">Reference proteome</keyword>
<accession>A0A1I3AQR2</accession>
<dbReference type="OrthoDB" id="9796601at2"/>
<reference evidence="3" key="1">
    <citation type="submission" date="2016-10" db="EMBL/GenBank/DDBJ databases">
        <authorList>
            <person name="Varghese N."/>
            <person name="Submissions S."/>
        </authorList>
    </citation>
    <scope>NUCLEOTIDE SEQUENCE [LARGE SCALE GENOMIC DNA]</scope>
    <source>
        <strain evidence="3">Z-7934</strain>
    </source>
</reference>
<dbReference type="InterPro" id="IPR002645">
    <property type="entry name" value="STAS_dom"/>
</dbReference>
<dbReference type="EMBL" id="FOQA01000001">
    <property type="protein sequence ID" value="SFH51701.1"/>
    <property type="molecule type" value="Genomic_DNA"/>
</dbReference>
<dbReference type="PANTHER" id="PTHR33495">
    <property type="entry name" value="ANTI-SIGMA FACTOR ANTAGONIST TM_1081-RELATED-RELATED"/>
    <property type="match status" value="1"/>
</dbReference>
<evidence type="ECO:0000313" key="2">
    <source>
        <dbReference type="EMBL" id="SFH51701.1"/>
    </source>
</evidence>
<dbReference type="Pfam" id="PF01740">
    <property type="entry name" value="STAS"/>
    <property type="match status" value="1"/>
</dbReference>
<dbReference type="PROSITE" id="PS50801">
    <property type="entry name" value="STAS"/>
    <property type="match status" value="1"/>
</dbReference>
<dbReference type="Proteomes" id="UP000199287">
    <property type="component" value="Unassembled WGS sequence"/>
</dbReference>
<dbReference type="AlphaFoldDB" id="A0A1I3AQR2"/>
<evidence type="ECO:0000259" key="1">
    <source>
        <dbReference type="PROSITE" id="PS50801"/>
    </source>
</evidence>
<sequence length="100" mass="11416">MKFITEAEKLIIKFEENITAKTVKDLKEELQIKLGQDEDYQEAIADLSKVEYIDSTGITLIIGIYKSLESSNKLFSVIGASEEIKNLFEVIRLDKIFVVE</sequence>
<dbReference type="Gene3D" id="3.30.750.24">
    <property type="entry name" value="STAS domain"/>
    <property type="match status" value="1"/>
</dbReference>
<dbReference type="InterPro" id="IPR036513">
    <property type="entry name" value="STAS_dom_sf"/>
</dbReference>
<gene>
    <name evidence="2" type="ORF">SAMN05192551_101328</name>
</gene>
<dbReference type="PANTHER" id="PTHR33495:SF2">
    <property type="entry name" value="ANTI-SIGMA FACTOR ANTAGONIST TM_1081-RELATED"/>
    <property type="match status" value="1"/>
</dbReference>
<dbReference type="SUPFAM" id="SSF52091">
    <property type="entry name" value="SpoIIaa-like"/>
    <property type="match status" value="1"/>
</dbReference>
<proteinExistence type="predicted"/>
<organism evidence="2 3">
    <name type="scientific">Tindallia magadiensis</name>
    <dbReference type="NCBI Taxonomy" id="69895"/>
    <lineage>
        <taxon>Bacteria</taxon>
        <taxon>Bacillati</taxon>
        <taxon>Bacillota</taxon>
        <taxon>Clostridia</taxon>
        <taxon>Peptostreptococcales</taxon>
        <taxon>Tindalliaceae</taxon>
        <taxon>Tindallia</taxon>
    </lineage>
</organism>
<protein>
    <submittedName>
        <fullName evidence="2">Anti-anti-sigma factor</fullName>
    </submittedName>
</protein>
<name>A0A1I3AQR2_9FIRM</name>
<evidence type="ECO:0000313" key="3">
    <source>
        <dbReference type="Proteomes" id="UP000199287"/>
    </source>
</evidence>
<dbReference type="CDD" id="cd07043">
    <property type="entry name" value="STAS_anti-anti-sigma_factors"/>
    <property type="match status" value="1"/>
</dbReference>
<dbReference type="GO" id="GO:0043856">
    <property type="term" value="F:anti-sigma factor antagonist activity"/>
    <property type="evidence" value="ECO:0007669"/>
    <property type="project" value="TreeGrafter"/>
</dbReference>